<reference evidence="3" key="1">
    <citation type="submission" date="2022-07" db="EMBL/GenBank/DDBJ databases">
        <title>Complete Genome Sequence of the Radioresistant Bacterium Deinococcus aetherius ST0316, Isolated from the Air Dust collected in Lower Stratosphere above Japan.</title>
        <authorList>
            <person name="Satoh K."/>
            <person name="Hagiwara K."/>
            <person name="Katsumata K."/>
            <person name="Kubo A."/>
            <person name="Yokobori S."/>
            <person name="Yamagishi A."/>
            <person name="Oono Y."/>
            <person name="Narumi I."/>
        </authorList>
    </citation>
    <scope>NUCLEOTIDE SEQUENCE</scope>
    <source>
        <strain evidence="3">ST0316</strain>
    </source>
</reference>
<feature type="transmembrane region" description="Helical" evidence="2">
    <location>
        <begin position="29"/>
        <end position="47"/>
    </location>
</feature>
<feature type="transmembrane region" description="Helical" evidence="2">
    <location>
        <begin position="68"/>
        <end position="86"/>
    </location>
</feature>
<name>A0ABN6RH58_9DEIO</name>
<accession>A0ABN6RH58</accession>
<dbReference type="Proteomes" id="UP001064971">
    <property type="component" value="Chromosome"/>
</dbReference>
<dbReference type="EMBL" id="AP026560">
    <property type="protein sequence ID" value="BDP41036.1"/>
    <property type="molecule type" value="Genomic_DNA"/>
</dbReference>
<feature type="region of interest" description="Disordered" evidence="1">
    <location>
        <begin position="107"/>
        <end position="126"/>
    </location>
</feature>
<keyword evidence="2" id="KW-1133">Transmembrane helix</keyword>
<feature type="compositionally biased region" description="Basic and acidic residues" evidence="1">
    <location>
        <begin position="155"/>
        <end position="199"/>
    </location>
</feature>
<evidence type="ECO:0008006" key="5">
    <source>
        <dbReference type="Google" id="ProtNLM"/>
    </source>
</evidence>
<protein>
    <recommendedName>
        <fullName evidence="5">TolA protein</fullName>
    </recommendedName>
</protein>
<evidence type="ECO:0000256" key="1">
    <source>
        <dbReference type="SAM" id="MobiDB-lite"/>
    </source>
</evidence>
<sequence>MTLPTLILYALWLALTAWTMPLHWVYPLIVFALGAVILHNSVQGGPLRALVKWVQAQRKVDGRRAQQLTFAAGFLAVLACTPVVAVSSRQAEERRFEAQRLEAEADQRREAAARAEREAAEARRAAAQAEAERIKAAQEAAAAKAAEQRQAQQEADARRRDAEEADRQRQEDAQRAEQKRKDDAERAEQAQQEKDRQEQEAAQQEAIRRAEEGPYTQMQAEEMCRQAIAEKFSVPVRHVFQVGSIWENLNNGARNVRFGDGRLWFWRAAFRFGADDVPYDLLCRVHEDGQVEVVEQ</sequence>
<feature type="compositionally biased region" description="Low complexity" evidence="1">
    <location>
        <begin position="138"/>
        <end position="154"/>
    </location>
</feature>
<proteinExistence type="predicted"/>
<gene>
    <name evidence="3" type="ORF">DAETH_10050</name>
</gene>
<evidence type="ECO:0000313" key="4">
    <source>
        <dbReference type="Proteomes" id="UP001064971"/>
    </source>
</evidence>
<keyword evidence="2" id="KW-0812">Transmembrane</keyword>
<keyword evidence="4" id="KW-1185">Reference proteome</keyword>
<dbReference type="RefSeq" id="WP_264776826.1">
    <property type="nucleotide sequence ID" value="NZ_AP026560.1"/>
</dbReference>
<evidence type="ECO:0000256" key="2">
    <source>
        <dbReference type="SAM" id="Phobius"/>
    </source>
</evidence>
<evidence type="ECO:0000313" key="3">
    <source>
        <dbReference type="EMBL" id="BDP41036.1"/>
    </source>
</evidence>
<organism evidence="3 4">
    <name type="scientific">Deinococcus aetherius</name>
    <dbReference type="NCBI Taxonomy" id="200252"/>
    <lineage>
        <taxon>Bacteria</taxon>
        <taxon>Thermotogati</taxon>
        <taxon>Deinococcota</taxon>
        <taxon>Deinococci</taxon>
        <taxon>Deinococcales</taxon>
        <taxon>Deinococcaceae</taxon>
        <taxon>Deinococcus</taxon>
    </lineage>
</organism>
<keyword evidence="2" id="KW-0472">Membrane</keyword>
<feature type="region of interest" description="Disordered" evidence="1">
    <location>
        <begin position="138"/>
        <end position="215"/>
    </location>
</feature>